<evidence type="ECO:0000256" key="2">
    <source>
        <dbReference type="SAM" id="Phobius"/>
    </source>
</evidence>
<feature type="region of interest" description="Disordered" evidence="1">
    <location>
        <begin position="242"/>
        <end position="261"/>
    </location>
</feature>
<keyword evidence="2" id="KW-0812">Transmembrane</keyword>
<evidence type="ECO:0000256" key="1">
    <source>
        <dbReference type="SAM" id="MobiDB-lite"/>
    </source>
</evidence>
<evidence type="ECO:0000313" key="4">
    <source>
        <dbReference type="Proteomes" id="UP000323011"/>
    </source>
</evidence>
<feature type="transmembrane region" description="Helical" evidence="2">
    <location>
        <begin position="125"/>
        <end position="147"/>
    </location>
</feature>
<dbReference type="Proteomes" id="UP000323011">
    <property type="component" value="Unassembled WGS sequence"/>
</dbReference>
<keyword evidence="2" id="KW-0472">Membrane</keyword>
<proteinExistence type="predicted"/>
<keyword evidence="4" id="KW-1185">Reference proteome</keyword>
<feature type="compositionally biased region" description="Low complexity" evidence="1">
    <location>
        <begin position="242"/>
        <end position="254"/>
    </location>
</feature>
<feature type="transmembrane region" description="Helical" evidence="2">
    <location>
        <begin position="47"/>
        <end position="69"/>
    </location>
</feature>
<feature type="transmembrane region" description="Helical" evidence="2">
    <location>
        <begin position="16"/>
        <end position="35"/>
    </location>
</feature>
<feature type="transmembrane region" description="Helical" evidence="2">
    <location>
        <begin position="167"/>
        <end position="187"/>
    </location>
</feature>
<reference evidence="3 4" key="1">
    <citation type="submission" date="2019-07" db="EMBL/GenBank/DDBJ databases">
        <title>Genomes of Cafeteria roenbergensis.</title>
        <authorList>
            <person name="Fischer M.G."/>
            <person name="Hackl T."/>
            <person name="Roman M."/>
        </authorList>
    </citation>
    <scope>NUCLEOTIDE SEQUENCE [LARGE SCALE GENOMIC DNA]</scope>
    <source>
        <strain evidence="3 4">BVI</strain>
    </source>
</reference>
<dbReference type="EMBL" id="VLTN01000028">
    <property type="protein sequence ID" value="KAA0151201.1"/>
    <property type="molecule type" value="Genomic_DNA"/>
</dbReference>
<dbReference type="AlphaFoldDB" id="A0A5A8CH81"/>
<sequence length="384" mass="38766">MPCAAEEGLRAVKDSAFFGGFTIMVLYWVELQRTVARVSSVERLRPWLYAIMVVYVAVRSLQSVANLAIQEPRAVYQVANGVTVALYGGMLVAATLFGCRLRCQMGSMRGGGAAVQAKLSRLTRFIASEVVVMTAFLAVVGIRRFLFGWAEAEDPWLWFWLKVVEKVFEFAAIALVLATVGSLPCQARRAAAARARMRTTSPSIRAPPAQVEMALPASSIAMIGRTKAEQAASAPAAGAPGASASAIASAGPDAKGAKGATLPRTTRAAKLSVFFPAGAAAAAPAELSSVNPMADGGGPGCGPGGREASSGRADAPGLGTDDAASGSVRESEAVAGGGRASAEEPAGVGSSGAGDGADAAAAGAASAPAAASDGASSDGWTDED</sequence>
<evidence type="ECO:0008006" key="5">
    <source>
        <dbReference type="Google" id="ProtNLM"/>
    </source>
</evidence>
<organism evidence="3 4">
    <name type="scientific">Cafeteria roenbergensis</name>
    <name type="common">Marine flagellate</name>
    <dbReference type="NCBI Taxonomy" id="33653"/>
    <lineage>
        <taxon>Eukaryota</taxon>
        <taxon>Sar</taxon>
        <taxon>Stramenopiles</taxon>
        <taxon>Bigyra</taxon>
        <taxon>Opalozoa</taxon>
        <taxon>Bicosoecida</taxon>
        <taxon>Cafeteriaceae</taxon>
        <taxon>Cafeteria</taxon>
    </lineage>
</organism>
<protein>
    <recommendedName>
        <fullName evidence="5">THH1/TOM1/TOM3 domain-containing protein</fullName>
    </recommendedName>
</protein>
<feature type="region of interest" description="Disordered" evidence="1">
    <location>
        <begin position="289"/>
        <end position="384"/>
    </location>
</feature>
<gene>
    <name evidence="3" type="ORF">FNF29_04677</name>
</gene>
<accession>A0A5A8CH81</accession>
<comment type="caution">
    <text evidence="3">The sequence shown here is derived from an EMBL/GenBank/DDBJ whole genome shotgun (WGS) entry which is preliminary data.</text>
</comment>
<evidence type="ECO:0000313" key="3">
    <source>
        <dbReference type="EMBL" id="KAA0151201.1"/>
    </source>
</evidence>
<feature type="transmembrane region" description="Helical" evidence="2">
    <location>
        <begin position="75"/>
        <end position="99"/>
    </location>
</feature>
<name>A0A5A8CH81_CAFRO</name>
<feature type="compositionally biased region" description="Low complexity" evidence="1">
    <location>
        <begin position="356"/>
        <end position="384"/>
    </location>
</feature>
<keyword evidence="2" id="KW-1133">Transmembrane helix</keyword>
<feature type="compositionally biased region" description="Gly residues" evidence="1">
    <location>
        <begin position="295"/>
        <end position="305"/>
    </location>
</feature>